<feature type="transmembrane region" description="Helical" evidence="4">
    <location>
        <begin position="48"/>
        <end position="66"/>
    </location>
</feature>
<sequence>MYHSDSQLEHSYTSDLSPMLKRVLSSRVLYAVSLPPPRRKNGIWKIQNWIILGLFVSVILLVWFTLHTSILPTSNSHSDREKLHTSLASLGNPQSADPLSLPHSPSDSRNTLYGVVFDAGSTGTRVHVFELNRPDQGESNSHA</sequence>
<dbReference type="AlphaFoldDB" id="A0A183B258"/>
<dbReference type="WBParaSite" id="ECPE_0001333201-mRNA-1">
    <property type="protein sequence ID" value="ECPE_0001333201-mRNA-1"/>
    <property type="gene ID" value="ECPE_0001333201"/>
</dbReference>
<keyword evidence="4" id="KW-1133">Transmembrane helix</keyword>
<proteinExistence type="inferred from homology"/>
<feature type="compositionally biased region" description="Low complexity" evidence="3">
    <location>
        <begin position="95"/>
        <end position="107"/>
    </location>
</feature>
<organism evidence="7">
    <name type="scientific">Echinostoma caproni</name>
    <dbReference type="NCBI Taxonomy" id="27848"/>
    <lineage>
        <taxon>Eukaryota</taxon>
        <taxon>Metazoa</taxon>
        <taxon>Spiralia</taxon>
        <taxon>Lophotrochozoa</taxon>
        <taxon>Platyhelminthes</taxon>
        <taxon>Trematoda</taxon>
        <taxon>Digenea</taxon>
        <taxon>Plagiorchiida</taxon>
        <taxon>Echinostomata</taxon>
        <taxon>Echinostomatoidea</taxon>
        <taxon>Echinostomatidae</taxon>
        <taxon>Echinostoma</taxon>
    </lineage>
</organism>
<dbReference type="Gene3D" id="3.30.420.40">
    <property type="match status" value="1"/>
</dbReference>
<dbReference type="EMBL" id="UZAN01054747">
    <property type="protein sequence ID" value="VDP90565.1"/>
    <property type="molecule type" value="Genomic_DNA"/>
</dbReference>
<dbReference type="OrthoDB" id="6372431at2759"/>
<evidence type="ECO:0000313" key="7">
    <source>
        <dbReference type="WBParaSite" id="ECPE_0001333201-mRNA-1"/>
    </source>
</evidence>
<evidence type="ECO:0000256" key="2">
    <source>
        <dbReference type="ARBA" id="ARBA00022801"/>
    </source>
</evidence>
<evidence type="ECO:0000313" key="6">
    <source>
        <dbReference type="Proteomes" id="UP000272942"/>
    </source>
</evidence>
<dbReference type="Pfam" id="PF01150">
    <property type="entry name" value="GDA1_CD39"/>
    <property type="match status" value="1"/>
</dbReference>
<dbReference type="InterPro" id="IPR000407">
    <property type="entry name" value="GDA1_CD39_NTPase"/>
</dbReference>
<evidence type="ECO:0000256" key="3">
    <source>
        <dbReference type="SAM" id="MobiDB-lite"/>
    </source>
</evidence>
<keyword evidence="2" id="KW-0378">Hydrolase</keyword>
<keyword evidence="4" id="KW-0472">Membrane</keyword>
<protein>
    <submittedName>
        <fullName evidence="7">Ectonucleoside triphosphate diphosphohydrolase 1</fullName>
    </submittedName>
</protein>
<reference evidence="7" key="1">
    <citation type="submission" date="2016-06" db="UniProtKB">
        <authorList>
            <consortium name="WormBaseParasite"/>
        </authorList>
    </citation>
    <scope>IDENTIFICATION</scope>
</reference>
<dbReference type="GO" id="GO:0016787">
    <property type="term" value="F:hydrolase activity"/>
    <property type="evidence" value="ECO:0007669"/>
    <property type="project" value="UniProtKB-KW"/>
</dbReference>
<evidence type="ECO:0000313" key="5">
    <source>
        <dbReference type="EMBL" id="VDP90565.1"/>
    </source>
</evidence>
<comment type="similarity">
    <text evidence="1">Belongs to the GDA1/CD39 NTPase family.</text>
</comment>
<reference evidence="5 6" key="2">
    <citation type="submission" date="2018-11" db="EMBL/GenBank/DDBJ databases">
        <authorList>
            <consortium name="Pathogen Informatics"/>
        </authorList>
    </citation>
    <scope>NUCLEOTIDE SEQUENCE [LARGE SCALE GENOMIC DNA]</scope>
    <source>
        <strain evidence="5 6">Egypt</strain>
    </source>
</reference>
<feature type="region of interest" description="Disordered" evidence="3">
    <location>
        <begin position="74"/>
        <end position="107"/>
    </location>
</feature>
<keyword evidence="6" id="KW-1185">Reference proteome</keyword>
<keyword evidence="4" id="KW-0812">Transmembrane</keyword>
<accession>A0A183B258</accession>
<evidence type="ECO:0000256" key="1">
    <source>
        <dbReference type="ARBA" id="ARBA00009283"/>
    </source>
</evidence>
<dbReference type="Proteomes" id="UP000272942">
    <property type="component" value="Unassembled WGS sequence"/>
</dbReference>
<gene>
    <name evidence="5" type="ORF">ECPE_LOCUS13293</name>
</gene>
<evidence type="ECO:0000256" key="4">
    <source>
        <dbReference type="SAM" id="Phobius"/>
    </source>
</evidence>
<name>A0A183B258_9TREM</name>